<dbReference type="EMBL" id="KT246701">
    <property type="protein sequence ID" value="ALL40792.1"/>
    <property type="molecule type" value="mRNA"/>
</dbReference>
<dbReference type="Proteomes" id="UP001153365">
    <property type="component" value="Unassembled WGS sequence"/>
</dbReference>
<gene>
    <name evidence="5" type="ORF">PPACK8108_LOCUS12342</name>
</gene>
<evidence type="ECO:0000313" key="4">
    <source>
        <dbReference type="EMBL" id="AMS24294.1"/>
    </source>
</evidence>
<reference evidence="5" key="4">
    <citation type="submission" date="2022-06" db="EMBL/GenBank/DDBJ databases">
        <authorList>
            <consortium name="SYNGENTA / RWTH Aachen University"/>
        </authorList>
    </citation>
    <scope>NUCLEOTIDE SEQUENCE</scope>
</reference>
<reference evidence="3" key="1">
    <citation type="submission" date="2015-07" db="EMBL/GenBank/DDBJ databases">
        <title>Elucidating the P. pachyrhizi secretome and potential effectors.</title>
        <authorList>
            <person name="de Carvalho M.C.C.G."/>
            <person name="Nascimento L.C."/>
            <person name="Darben L.M."/>
            <person name="Polizel-Podanosqui A.M."/>
            <person name="Lopes-Caitar V.S."/>
            <person name="Rocha C.S."/>
            <person name="Qi M."/>
            <person name="Carazolle M."/>
            <person name="Kuwahara M.K."/>
            <person name="Pereira G.A.G."/>
            <person name="Abdelnoor R.V."/>
            <person name="Whitham S.A."/>
            <person name="Marcelino-Guimaraes F.C."/>
        </authorList>
    </citation>
    <scope>NUCLEOTIDE SEQUENCE</scope>
</reference>
<evidence type="ECO:0000313" key="6">
    <source>
        <dbReference type="Proteomes" id="UP001153365"/>
    </source>
</evidence>
<proteinExistence type="evidence at transcript level"/>
<reference evidence="4" key="2">
    <citation type="journal article" date="2016" name="Front. Plant Sci.">
        <title>Identification of Phakopsora pachyrhizi Candidate Effectors with Virulence Activity in a Distantly Related Pathosystem.</title>
        <authorList>
            <person name="Kunjeti S.G."/>
            <person name="Iyer G."/>
            <person name="Johnson E."/>
            <person name="Li E."/>
            <person name="Broglie K.E."/>
            <person name="Rauscher G."/>
            <person name="Rairdan G.J."/>
        </authorList>
    </citation>
    <scope>NUCLEOTIDE SEQUENCE</scope>
    <source>
        <strain evidence="4">GA-05</strain>
    </source>
</reference>
<feature type="region of interest" description="Disordered" evidence="1">
    <location>
        <begin position="62"/>
        <end position="94"/>
    </location>
</feature>
<dbReference type="AlphaFoldDB" id="A0A0S1MIR3"/>
<reference evidence="4" key="3">
    <citation type="submission" date="2016-02" db="EMBL/GenBank/DDBJ databases">
        <authorList>
            <person name="Wen L."/>
            <person name="He K."/>
            <person name="Yang H."/>
        </authorList>
    </citation>
    <scope>NUCLEOTIDE SEQUENCE</scope>
    <source>
        <strain evidence="4">GA-05</strain>
    </source>
</reference>
<dbReference type="EMBL" id="KU695173">
    <property type="protein sequence ID" value="AMS24294.1"/>
    <property type="molecule type" value="mRNA"/>
</dbReference>
<evidence type="ECO:0000256" key="2">
    <source>
        <dbReference type="SAM" id="SignalP"/>
    </source>
</evidence>
<evidence type="ECO:0000256" key="1">
    <source>
        <dbReference type="SAM" id="MobiDB-lite"/>
    </source>
</evidence>
<keyword evidence="2" id="KW-0732">Signal</keyword>
<sequence length="134" mass="14799">MEQKKSFKALVVLLFALLNLLVSISSAPMSKITTETSKILNPETNLSLIEKSTENNRVEGLTDLKSVENNPASKTQSAPSYQPLSVVDSSKSQGSTAPILYNYQTPTTQTFTYQNPEIPLYGKIKYGTTSRTYK</sequence>
<name>A0A0S1MIR3_PHAPC</name>
<evidence type="ECO:0000313" key="5">
    <source>
        <dbReference type="EMBL" id="CAH7677199.1"/>
    </source>
</evidence>
<keyword evidence="6" id="KW-1185">Reference proteome</keyword>
<feature type="chain" id="PRO_5014522916" evidence="2">
    <location>
        <begin position="27"/>
        <end position="134"/>
    </location>
</feature>
<protein>
    <submittedName>
        <fullName evidence="4">CSEP-23</fullName>
    </submittedName>
    <submittedName>
        <fullName evidence="5">Expressed protein</fullName>
    </submittedName>
</protein>
<accession>A0A0S1MIR3</accession>
<evidence type="ECO:0000313" key="3">
    <source>
        <dbReference type="EMBL" id="ALL40792.1"/>
    </source>
</evidence>
<organism evidence="3">
    <name type="scientific">Phakopsora pachyrhizi</name>
    <name type="common">Asian soybean rust disease fungus</name>
    <dbReference type="NCBI Taxonomy" id="170000"/>
    <lineage>
        <taxon>Eukaryota</taxon>
        <taxon>Fungi</taxon>
        <taxon>Dikarya</taxon>
        <taxon>Basidiomycota</taxon>
        <taxon>Pucciniomycotina</taxon>
        <taxon>Pucciniomycetes</taxon>
        <taxon>Pucciniales</taxon>
        <taxon>Phakopsoraceae</taxon>
        <taxon>Phakopsora</taxon>
    </lineage>
</organism>
<dbReference type="EMBL" id="CALTRL010002953">
    <property type="protein sequence ID" value="CAH7677199.1"/>
    <property type="molecule type" value="Genomic_DNA"/>
</dbReference>
<feature type="compositionally biased region" description="Polar residues" evidence="1">
    <location>
        <begin position="67"/>
        <end position="94"/>
    </location>
</feature>
<feature type="signal peptide" evidence="2">
    <location>
        <begin position="1"/>
        <end position="26"/>
    </location>
</feature>